<keyword evidence="2" id="KW-0732">Signal</keyword>
<sequence length="266" mass="25720" precursor="true">MRVSVAARLAMVVIAAAVPLSCGSPAVVAVPATSAPASPTAMPAAHPVAPDRRVGAVFLGGGALHVCSGSVLDAGSKDLMLTAAHCLDGGADATFVPGFADGSDATEGWHVDAVYLDPRWVQEQDPAADFAVARVSRADGASLEGTAGGGLTPGPAPRPGTEVTVIGYGAGTGGPASCRAPATASPYGFPEVHCDGLVAGFSGAPWINGSTVAGVVGGLHGGGCADAVSYSPPFDGAVDALVARAEAGGPGDEVPAAPDDGCDPTA</sequence>
<name>I4BI20_MYCCN</name>
<proteinExistence type="predicted"/>
<feature type="signal peptide" evidence="2">
    <location>
        <begin position="1"/>
        <end position="29"/>
    </location>
</feature>
<dbReference type="Pfam" id="PF13365">
    <property type="entry name" value="Trypsin_2"/>
    <property type="match status" value="1"/>
</dbReference>
<gene>
    <name evidence="3" type="ordered locus">Mycch_2144</name>
</gene>
<evidence type="ECO:0000256" key="2">
    <source>
        <dbReference type="SAM" id="SignalP"/>
    </source>
</evidence>
<feature type="chain" id="PRO_5038805428" evidence="2">
    <location>
        <begin position="30"/>
        <end position="266"/>
    </location>
</feature>
<reference evidence="3 4" key="1">
    <citation type="submission" date="2012-06" db="EMBL/GenBank/DDBJ databases">
        <title>Complete sequence of chromosome of Mycobacterium chubuense NBB4.</title>
        <authorList>
            <consortium name="US DOE Joint Genome Institute"/>
            <person name="Lucas S."/>
            <person name="Han J."/>
            <person name="Lapidus A."/>
            <person name="Cheng J.-F."/>
            <person name="Goodwin L."/>
            <person name="Pitluck S."/>
            <person name="Peters L."/>
            <person name="Mikhailova N."/>
            <person name="Teshima H."/>
            <person name="Detter J.C."/>
            <person name="Han C."/>
            <person name="Tapia R."/>
            <person name="Land M."/>
            <person name="Hauser L."/>
            <person name="Kyrpides N."/>
            <person name="Ivanova N."/>
            <person name="Pagani I."/>
            <person name="Mattes T."/>
            <person name="Holmes A."/>
            <person name="Rutledge P."/>
            <person name="Paulsen I."/>
            <person name="Coleman N."/>
            <person name="Woyke T."/>
        </authorList>
    </citation>
    <scope>NUCLEOTIDE SEQUENCE [LARGE SCALE GENOMIC DNA]</scope>
    <source>
        <strain evidence="3 4">NBB4</strain>
    </source>
</reference>
<evidence type="ECO:0000313" key="4">
    <source>
        <dbReference type="Proteomes" id="UP000006057"/>
    </source>
</evidence>
<dbReference type="OrthoDB" id="3507155at2"/>
<dbReference type="InterPro" id="IPR043504">
    <property type="entry name" value="Peptidase_S1_PA_chymotrypsin"/>
</dbReference>
<protein>
    <submittedName>
        <fullName evidence="3">Trypsin</fullName>
    </submittedName>
</protein>
<dbReference type="PATRIC" id="fig|710421.3.peg.2144"/>
<feature type="region of interest" description="Disordered" evidence="1">
    <location>
        <begin position="247"/>
        <end position="266"/>
    </location>
</feature>
<dbReference type="SUPFAM" id="SSF50494">
    <property type="entry name" value="Trypsin-like serine proteases"/>
    <property type="match status" value="1"/>
</dbReference>
<dbReference type="GO" id="GO:0004252">
    <property type="term" value="F:serine-type endopeptidase activity"/>
    <property type="evidence" value="ECO:0007669"/>
    <property type="project" value="InterPro"/>
</dbReference>
<dbReference type="HOGENOM" id="CLU_050832_1_1_11"/>
<organism evidence="3 4">
    <name type="scientific">Mycolicibacterium chubuense (strain NBB4)</name>
    <name type="common">Mycobacterium chubuense</name>
    <dbReference type="NCBI Taxonomy" id="710421"/>
    <lineage>
        <taxon>Bacteria</taxon>
        <taxon>Bacillati</taxon>
        <taxon>Actinomycetota</taxon>
        <taxon>Actinomycetes</taxon>
        <taxon>Mycobacteriales</taxon>
        <taxon>Mycobacteriaceae</taxon>
        <taxon>Mycolicibacterium</taxon>
    </lineage>
</organism>
<dbReference type="RefSeq" id="WP_014815407.1">
    <property type="nucleotide sequence ID" value="NC_018027.1"/>
</dbReference>
<dbReference type="AlphaFoldDB" id="I4BI20"/>
<dbReference type="eggNOG" id="COG3591">
    <property type="taxonomic scope" value="Bacteria"/>
</dbReference>
<dbReference type="Proteomes" id="UP000006057">
    <property type="component" value="Chromosome"/>
</dbReference>
<dbReference type="EMBL" id="CP003053">
    <property type="protein sequence ID" value="AFM16927.1"/>
    <property type="molecule type" value="Genomic_DNA"/>
</dbReference>
<accession>I4BI20</accession>
<dbReference type="Gene3D" id="2.40.10.10">
    <property type="entry name" value="Trypsin-like serine proteases"/>
    <property type="match status" value="2"/>
</dbReference>
<dbReference type="InterPro" id="IPR018114">
    <property type="entry name" value="TRYPSIN_HIS"/>
</dbReference>
<dbReference type="InterPro" id="IPR009003">
    <property type="entry name" value="Peptidase_S1_PA"/>
</dbReference>
<evidence type="ECO:0000256" key="1">
    <source>
        <dbReference type="SAM" id="MobiDB-lite"/>
    </source>
</evidence>
<dbReference type="STRING" id="710421.Mycch_2144"/>
<keyword evidence="4" id="KW-1185">Reference proteome</keyword>
<dbReference type="KEGG" id="mcb:Mycch_2144"/>
<evidence type="ECO:0000313" key="3">
    <source>
        <dbReference type="EMBL" id="AFM16927.1"/>
    </source>
</evidence>
<dbReference type="GO" id="GO:0006508">
    <property type="term" value="P:proteolysis"/>
    <property type="evidence" value="ECO:0007669"/>
    <property type="project" value="InterPro"/>
</dbReference>
<dbReference type="PROSITE" id="PS00134">
    <property type="entry name" value="TRYPSIN_HIS"/>
    <property type="match status" value="1"/>
</dbReference>